<comment type="caution">
    <text evidence="1">The sequence shown here is derived from an EMBL/GenBank/DDBJ whole genome shotgun (WGS) entry which is preliminary data.</text>
</comment>
<proteinExistence type="predicted"/>
<sequence length="332" mass="38203">MEKKYLYDNILIKYVYKNSIYTSSNKLIISFSAFSTKGNKPQYSYMRTLEGIDINQLFVLDDKNDRGSYYLGEYPDFQIEKATTSLIECILKTHDINKENVMCIGSSKGGWAALYYAIKLGLGYAVVGEPQIFLASYLLHAKAYDVLEYISGKSICNNEILDNILFDSAKARKAEGDNIPNILIHAGRNGYHYKEHIEPFLNYAKEMGIEIDTDLEDYSEHNDLIKYYPSLLINKIFSIFKELNNTLCIKSISVKQHSSKFICRIEHNNGVKFAWYVYLNGDIVFTRWYEDSEEFIYNANKVGKYKFIGFAADDKGNKLSMSTTVFDVNEII</sequence>
<accession>A0A9D1HC43</accession>
<organism evidence="1 2">
    <name type="scientific">Candidatus Allocopromorpha excrementavium</name>
    <dbReference type="NCBI Taxonomy" id="2840741"/>
    <lineage>
        <taxon>Bacteria</taxon>
        <taxon>Bacillati</taxon>
        <taxon>Bacillota</taxon>
        <taxon>Clostridia</taxon>
        <taxon>Eubacteriales</taxon>
        <taxon>Eubacteriaceae</taxon>
        <taxon>Eubacteriaceae incertae sedis</taxon>
        <taxon>Candidatus Allocopromorpha</taxon>
    </lineage>
</organism>
<dbReference type="AlphaFoldDB" id="A0A9D1HC43"/>
<dbReference type="Proteomes" id="UP000824159">
    <property type="component" value="Unassembled WGS sequence"/>
</dbReference>
<reference evidence="1" key="1">
    <citation type="submission" date="2020-10" db="EMBL/GenBank/DDBJ databases">
        <authorList>
            <person name="Gilroy R."/>
        </authorList>
    </citation>
    <scope>NUCLEOTIDE SEQUENCE</scope>
    <source>
        <strain evidence="1">CHK176-22527</strain>
    </source>
</reference>
<dbReference type="InterPro" id="IPR029058">
    <property type="entry name" value="AB_hydrolase_fold"/>
</dbReference>
<evidence type="ECO:0008006" key="3">
    <source>
        <dbReference type="Google" id="ProtNLM"/>
    </source>
</evidence>
<evidence type="ECO:0000313" key="1">
    <source>
        <dbReference type="EMBL" id="HIT99505.1"/>
    </source>
</evidence>
<dbReference type="Gene3D" id="3.40.50.1820">
    <property type="entry name" value="alpha/beta hydrolase"/>
    <property type="match status" value="1"/>
</dbReference>
<evidence type="ECO:0000313" key="2">
    <source>
        <dbReference type="Proteomes" id="UP000824159"/>
    </source>
</evidence>
<dbReference type="EMBL" id="DVLX01000053">
    <property type="protein sequence ID" value="HIT99505.1"/>
    <property type="molecule type" value="Genomic_DNA"/>
</dbReference>
<reference evidence="1" key="2">
    <citation type="journal article" date="2021" name="PeerJ">
        <title>Extensive microbial diversity within the chicken gut microbiome revealed by metagenomics and culture.</title>
        <authorList>
            <person name="Gilroy R."/>
            <person name="Ravi A."/>
            <person name="Getino M."/>
            <person name="Pursley I."/>
            <person name="Horton D.L."/>
            <person name="Alikhan N.F."/>
            <person name="Baker D."/>
            <person name="Gharbi K."/>
            <person name="Hall N."/>
            <person name="Watson M."/>
            <person name="Adriaenssens E.M."/>
            <person name="Foster-Nyarko E."/>
            <person name="Jarju S."/>
            <person name="Secka A."/>
            <person name="Antonio M."/>
            <person name="Oren A."/>
            <person name="Chaudhuri R.R."/>
            <person name="La Ragione R."/>
            <person name="Hildebrand F."/>
            <person name="Pallen M.J."/>
        </authorList>
    </citation>
    <scope>NUCLEOTIDE SEQUENCE</scope>
    <source>
        <strain evidence="1">CHK176-22527</strain>
    </source>
</reference>
<dbReference type="SUPFAM" id="SSF53474">
    <property type="entry name" value="alpha/beta-Hydrolases"/>
    <property type="match status" value="1"/>
</dbReference>
<gene>
    <name evidence="1" type="ORF">IAD12_04550</name>
</gene>
<name>A0A9D1HC43_9FIRM</name>
<protein>
    <recommendedName>
        <fullName evidence="3">Two component regulator three Y domain-containing protein</fullName>
    </recommendedName>
</protein>